<evidence type="ECO:0000256" key="2">
    <source>
        <dbReference type="ARBA" id="ARBA00013184"/>
    </source>
</evidence>
<feature type="compositionally biased region" description="Low complexity" evidence="11">
    <location>
        <begin position="459"/>
        <end position="472"/>
    </location>
</feature>
<dbReference type="OrthoDB" id="10253098at2759"/>
<evidence type="ECO:0000256" key="6">
    <source>
        <dbReference type="ARBA" id="ARBA00048017"/>
    </source>
</evidence>
<dbReference type="AlphaFoldDB" id="A0A6G1H3X1"/>
<feature type="site" description="Interaction with histone H4 N-terminus" evidence="10">
    <location>
        <position position="181"/>
    </location>
</feature>
<protein>
    <recommendedName>
        <fullName evidence="3 7">Histone acetyltransferase type B catalytic subunit</fullName>
        <ecNumber evidence="2 7">2.3.1.48</ecNumber>
    </recommendedName>
</protein>
<evidence type="ECO:0000256" key="11">
    <source>
        <dbReference type="SAM" id="MobiDB-lite"/>
    </source>
</evidence>
<dbReference type="Proteomes" id="UP000800041">
    <property type="component" value="Unassembled WGS sequence"/>
</dbReference>
<feature type="region of interest" description="Interaction with histone H4 N-terminus" evidence="9">
    <location>
        <begin position="45"/>
        <end position="47"/>
    </location>
</feature>
<comment type="subcellular location">
    <subcellularLocation>
        <location evidence="7">Cytoplasm</location>
    </subcellularLocation>
    <subcellularLocation>
        <location evidence="7">Nucleus</location>
    </subcellularLocation>
</comment>
<dbReference type="GO" id="GO:0005737">
    <property type="term" value="C:cytoplasm"/>
    <property type="evidence" value="ECO:0007669"/>
    <property type="project" value="UniProtKB-SubCell"/>
</dbReference>
<keyword evidence="4 7" id="KW-0808">Transferase</keyword>
<feature type="active site" description="Proton donor/acceptor" evidence="8">
    <location>
        <position position="291"/>
    </location>
</feature>
<gene>
    <name evidence="13" type="ORF">K402DRAFT_403126</name>
</gene>
<evidence type="ECO:0000256" key="10">
    <source>
        <dbReference type="PIRSR" id="PIRSR038084-3"/>
    </source>
</evidence>
<evidence type="ECO:0000256" key="7">
    <source>
        <dbReference type="PIRNR" id="PIRNR038084"/>
    </source>
</evidence>
<dbReference type="InterPro" id="IPR019467">
    <property type="entry name" value="Hat1_N"/>
</dbReference>
<evidence type="ECO:0000256" key="1">
    <source>
        <dbReference type="ARBA" id="ARBA00010543"/>
    </source>
</evidence>
<dbReference type="GO" id="GO:0031509">
    <property type="term" value="P:subtelomeric heterochromatin formation"/>
    <property type="evidence" value="ECO:0007669"/>
    <property type="project" value="InterPro"/>
</dbReference>
<comment type="function">
    <text evidence="7">Catalytic component of the histone acetylase B (HAT-B) complex. Has intrinsic substrate specificity that modifies lysine in recognition sequence GXGKXG. Involved in DNA double-strand break repair.</text>
</comment>
<dbReference type="Gene3D" id="3.90.360.10">
    <property type="entry name" value="Histone acetyl transferase 1 (HAT1), N-terminal domain"/>
    <property type="match status" value="1"/>
</dbReference>
<evidence type="ECO:0000313" key="13">
    <source>
        <dbReference type="EMBL" id="KAF1987916.1"/>
    </source>
</evidence>
<evidence type="ECO:0000313" key="14">
    <source>
        <dbReference type="Proteomes" id="UP000800041"/>
    </source>
</evidence>
<accession>A0A6G1H3X1</accession>
<evidence type="ECO:0000259" key="12">
    <source>
        <dbReference type="Pfam" id="PF10394"/>
    </source>
</evidence>
<dbReference type="EMBL" id="ML977150">
    <property type="protein sequence ID" value="KAF1987916.1"/>
    <property type="molecule type" value="Genomic_DNA"/>
</dbReference>
<comment type="catalytic activity">
    <reaction evidence="6 7">
        <text>L-lysyl-[protein] + acetyl-CoA = N(6)-acetyl-L-lysyl-[protein] + CoA + H(+)</text>
        <dbReference type="Rhea" id="RHEA:45948"/>
        <dbReference type="Rhea" id="RHEA-COMP:9752"/>
        <dbReference type="Rhea" id="RHEA-COMP:10731"/>
        <dbReference type="ChEBI" id="CHEBI:15378"/>
        <dbReference type="ChEBI" id="CHEBI:29969"/>
        <dbReference type="ChEBI" id="CHEBI:57287"/>
        <dbReference type="ChEBI" id="CHEBI:57288"/>
        <dbReference type="ChEBI" id="CHEBI:61930"/>
        <dbReference type="EC" id="2.3.1.48"/>
    </reaction>
</comment>
<dbReference type="PANTHER" id="PTHR12046">
    <property type="entry name" value="HISTONE ACETYLTRANSFERASE TYPE B CATALYTIC SUBUNIT"/>
    <property type="match status" value="1"/>
</dbReference>
<dbReference type="Gene3D" id="3.40.630.30">
    <property type="match status" value="1"/>
</dbReference>
<dbReference type="GO" id="GO:0004402">
    <property type="term" value="F:histone acetyltransferase activity"/>
    <property type="evidence" value="ECO:0007669"/>
    <property type="project" value="UniProtKB-UniRule"/>
</dbReference>
<keyword evidence="7" id="KW-0539">Nucleus</keyword>
<evidence type="ECO:0000256" key="4">
    <source>
        <dbReference type="ARBA" id="ARBA00022679"/>
    </source>
</evidence>
<feature type="binding site" evidence="9">
    <location>
        <position position="294"/>
    </location>
    <ligand>
        <name>acetyl-CoA</name>
        <dbReference type="ChEBI" id="CHEBI:57288"/>
    </ligand>
</feature>
<organism evidence="13 14">
    <name type="scientific">Aulographum hederae CBS 113979</name>
    <dbReference type="NCBI Taxonomy" id="1176131"/>
    <lineage>
        <taxon>Eukaryota</taxon>
        <taxon>Fungi</taxon>
        <taxon>Dikarya</taxon>
        <taxon>Ascomycota</taxon>
        <taxon>Pezizomycotina</taxon>
        <taxon>Dothideomycetes</taxon>
        <taxon>Pleosporomycetidae</taxon>
        <taxon>Aulographales</taxon>
        <taxon>Aulographaceae</taxon>
    </lineage>
</organism>
<dbReference type="InterPro" id="IPR037113">
    <property type="entry name" value="Hat1_N_sf"/>
</dbReference>
<evidence type="ECO:0000256" key="3">
    <source>
        <dbReference type="ARBA" id="ARBA00021268"/>
    </source>
</evidence>
<keyword evidence="5 7" id="KW-0012">Acyltransferase</keyword>
<evidence type="ECO:0000256" key="8">
    <source>
        <dbReference type="PIRSR" id="PIRSR038084-1"/>
    </source>
</evidence>
<name>A0A6G1H3X1_9PEZI</name>
<comment type="subunit">
    <text evidence="7">Component of the HAT-B complex composed of at least HAT1 and HAT2. The HAT-B complex binds to histone H4 tail.</text>
</comment>
<dbReference type="PIRSF" id="PIRSF038084">
    <property type="entry name" value="HAT-B_cat"/>
    <property type="match status" value="1"/>
</dbReference>
<feature type="domain" description="Histone acetyl transferase HAT1 N-terminal" evidence="12">
    <location>
        <begin position="11"/>
        <end position="164"/>
    </location>
</feature>
<proteinExistence type="inferred from homology"/>
<reference evidence="13" key="1">
    <citation type="journal article" date="2020" name="Stud. Mycol.">
        <title>101 Dothideomycetes genomes: a test case for predicting lifestyles and emergence of pathogens.</title>
        <authorList>
            <person name="Haridas S."/>
            <person name="Albert R."/>
            <person name="Binder M."/>
            <person name="Bloem J."/>
            <person name="Labutti K."/>
            <person name="Salamov A."/>
            <person name="Andreopoulos B."/>
            <person name="Baker S."/>
            <person name="Barry K."/>
            <person name="Bills G."/>
            <person name="Bluhm B."/>
            <person name="Cannon C."/>
            <person name="Castanera R."/>
            <person name="Culley D."/>
            <person name="Daum C."/>
            <person name="Ezra D."/>
            <person name="Gonzalez J."/>
            <person name="Henrissat B."/>
            <person name="Kuo A."/>
            <person name="Liang C."/>
            <person name="Lipzen A."/>
            <person name="Lutzoni F."/>
            <person name="Magnuson J."/>
            <person name="Mondo S."/>
            <person name="Nolan M."/>
            <person name="Ohm R."/>
            <person name="Pangilinan J."/>
            <person name="Park H.-J."/>
            <person name="Ramirez L."/>
            <person name="Alfaro M."/>
            <person name="Sun H."/>
            <person name="Tritt A."/>
            <person name="Yoshinaga Y."/>
            <person name="Zwiers L.-H."/>
            <person name="Turgeon B."/>
            <person name="Goodwin S."/>
            <person name="Spatafora J."/>
            <person name="Crous P."/>
            <person name="Grigoriev I."/>
        </authorList>
    </citation>
    <scope>NUCLEOTIDE SEQUENCE</scope>
    <source>
        <strain evidence="13">CBS 113979</strain>
    </source>
</reference>
<evidence type="ECO:0000256" key="5">
    <source>
        <dbReference type="ARBA" id="ARBA00023315"/>
    </source>
</evidence>
<keyword evidence="14" id="KW-1185">Reference proteome</keyword>
<feature type="region of interest" description="Disordered" evidence="11">
    <location>
        <begin position="450"/>
        <end position="501"/>
    </location>
</feature>
<dbReference type="EC" id="2.3.1.48" evidence="2 7"/>
<feature type="binding site" evidence="9">
    <location>
        <begin position="256"/>
        <end position="258"/>
    </location>
    <ligand>
        <name>acetyl-CoA</name>
        <dbReference type="ChEBI" id="CHEBI:57288"/>
    </ligand>
</feature>
<feature type="binding site" evidence="9">
    <location>
        <begin position="263"/>
        <end position="269"/>
    </location>
    <ligand>
        <name>acetyl-CoA</name>
        <dbReference type="ChEBI" id="CHEBI:57288"/>
    </ligand>
</feature>
<dbReference type="GO" id="GO:0000781">
    <property type="term" value="C:chromosome, telomeric region"/>
    <property type="evidence" value="ECO:0007669"/>
    <property type="project" value="GOC"/>
</dbReference>
<dbReference type="InterPro" id="IPR016181">
    <property type="entry name" value="Acyl_CoA_acyltransferase"/>
</dbReference>
<dbReference type="Pfam" id="PF10394">
    <property type="entry name" value="Hat1_N"/>
    <property type="match status" value="1"/>
</dbReference>
<sequence length="501" mass="57516">MAAEAAELLDYVAESNDSIRITLSRNGKARSNPFNPAFTYEMFGEEEKIFGYKDLEIELNFEPDTMRPSVNISHEGVFNKGPDHELTSQVIDIKEKLSAYLPDYAFSQTEDTTMQDGPFTPPGKRIRTYKYAENNFEIWASDLADGRAREFLRSMRILIPFFIEGGTCNFLDDPIWTLKRWKIFLLYEVKQSKGDSSYHFAGFSTSYLLWVFPSQEAADILGEKILEQDKVDPDTLPNGHAPDLLTWPSRERISQFLILPPYQGQSHGTHIYNTMMSTFLAEKNVFQVTVEDPNEAFDDLRDYCDLARMRTTKLFRDLQLPDRIPKPALDPDHTIPVDLLLPPETLLEIRQKSKFAPRQLRRVIEMQLLSRIPPRNRNVARISRKANASDENDRRYYFWRLLVKERIYKRNIDELAQFDLLERIEKVEQSLESVQEEYVRILSGLEKRGDGVAEGKDVSGGAEATTGAANGSSKKRRTVVEEDSDDAAEAASTPKKQKMAR</sequence>
<keyword evidence="7" id="KW-0963">Cytoplasm</keyword>
<dbReference type="GO" id="GO:0005634">
    <property type="term" value="C:nucleus"/>
    <property type="evidence" value="ECO:0007669"/>
    <property type="project" value="UniProtKB-SubCell"/>
</dbReference>
<comment type="similarity">
    <text evidence="1 7">Belongs to the HAT1 family.</text>
</comment>
<evidence type="ECO:0000256" key="9">
    <source>
        <dbReference type="PIRSR" id="PIRSR038084-2"/>
    </source>
</evidence>
<dbReference type="InterPro" id="IPR017380">
    <property type="entry name" value="Hist_AcTrfase_B-typ_cat-su"/>
</dbReference>
<dbReference type="SUPFAM" id="SSF55729">
    <property type="entry name" value="Acyl-CoA N-acyltransferases (Nat)"/>
    <property type="match status" value="1"/>
</dbReference>